<organism evidence="15 16">
    <name type="scientific">Cetraspora pellucida</name>
    <dbReference type="NCBI Taxonomy" id="1433469"/>
    <lineage>
        <taxon>Eukaryota</taxon>
        <taxon>Fungi</taxon>
        <taxon>Fungi incertae sedis</taxon>
        <taxon>Mucoromycota</taxon>
        <taxon>Glomeromycotina</taxon>
        <taxon>Glomeromycetes</taxon>
        <taxon>Diversisporales</taxon>
        <taxon>Gigasporaceae</taxon>
        <taxon>Cetraspora</taxon>
    </lineage>
</organism>
<dbReference type="EMBL" id="CAJVQA010000085">
    <property type="protein sequence ID" value="CAG8454863.1"/>
    <property type="molecule type" value="Genomic_DNA"/>
</dbReference>
<dbReference type="GO" id="GO:0140359">
    <property type="term" value="F:ABC-type transporter activity"/>
    <property type="evidence" value="ECO:0007669"/>
    <property type="project" value="InterPro"/>
</dbReference>
<dbReference type="SUPFAM" id="SSF90123">
    <property type="entry name" value="ABC transporter transmembrane region"/>
    <property type="match status" value="2"/>
</dbReference>
<feature type="region of interest" description="Disordered" evidence="11">
    <location>
        <begin position="1155"/>
        <end position="1184"/>
    </location>
</feature>
<gene>
    <name evidence="15" type="ORF">CPELLU_LOCUS333</name>
</gene>
<dbReference type="OrthoDB" id="6500128at2759"/>
<dbReference type="Proteomes" id="UP000789759">
    <property type="component" value="Unassembled WGS sequence"/>
</dbReference>
<dbReference type="CDD" id="cd18606">
    <property type="entry name" value="ABC_6TM_YOR1_D2_like"/>
    <property type="match status" value="1"/>
</dbReference>
<feature type="transmembrane region" description="Helical" evidence="12">
    <location>
        <begin position="719"/>
        <end position="738"/>
    </location>
</feature>
<keyword evidence="8" id="KW-0067">ATP-binding</keyword>
<dbReference type="Gene3D" id="1.20.1560.10">
    <property type="entry name" value="ABC transporter type 1, transmembrane domain"/>
    <property type="match status" value="2"/>
</dbReference>
<dbReference type="InterPro" id="IPR003593">
    <property type="entry name" value="AAA+_ATPase"/>
</dbReference>
<evidence type="ECO:0000259" key="13">
    <source>
        <dbReference type="PROSITE" id="PS50893"/>
    </source>
</evidence>
<feature type="compositionally biased region" description="Low complexity" evidence="11">
    <location>
        <begin position="468"/>
        <end position="483"/>
    </location>
</feature>
<evidence type="ECO:0000313" key="16">
    <source>
        <dbReference type="Proteomes" id="UP000789759"/>
    </source>
</evidence>
<dbReference type="Pfam" id="PF00664">
    <property type="entry name" value="ABC_membrane"/>
    <property type="match status" value="2"/>
</dbReference>
<dbReference type="Pfam" id="PF00005">
    <property type="entry name" value="ABC_tran"/>
    <property type="match status" value="2"/>
</dbReference>
<dbReference type="CDD" id="cd03250">
    <property type="entry name" value="ABCC_MRP_domain1"/>
    <property type="match status" value="1"/>
</dbReference>
<name>A0A9N8VLE2_9GLOM</name>
<feature type="transmembrane region" description="Helical" evidence="12">
    <location>
        <begin position="314"/>
        <end position="342"/>
    </location>
</feature>
<dbReference type="FunFam" id="3.40.50.300:FF:000565">
    <property type="entry name" value="ABC bile acid transporter"/>
    <property type="match status" value="1"/>
</dbReference>
<evidence type="ECO:0000256" key="5">
    <source>
        <dbReference type="ARBA" id="ARBA00022692"/>
    </source>
</evidence>
<dbReference type="Gene3D" id="3.40.50.300">
    <property type="entry name" value="P-loop containing nucleotide triphosphate hydrolases"/>
    <property type="match status" value="2"/>
</dbReference>
<keyword evidence="4" id="KW-0926">Vacuole</keyword>
<dbReference type="PANTHER" id="PTHR24223:SF456">
    <property type="entry name" value="MULTIDRUG RESISTANCE-ASSOCIATED PROTEIN LETHAL(2)03659"/>
    <property type="match status" value="1"/>
</dbReference>
<comment type="caution">
    <text evidence="15">The sequence shown here is derived from an EMBL/GenBank/DDBJ whole genome shotgun (WGS) entry which is preliminary data.</text>
</comment>
<evidence type="ECO:0000256" key="3">
    <source>
        <dbReference type="ARBA" id="ARBA00022448"/>
    </source>
</evidence>
<evidence type="ECO:0000256" key="11">
    <source>
        <dbReference type="SAM" id="MobiDB-lite"/>
    </source>
</evidence>
<dbReference type="PROSITE" id="PS00211">
    <property type="entry name" value="ABC_TRANSPORTER_1"/>
    <property type="match status" value="1"/>
</dbReference>
<keyword evidence="6" id="KW-0677">Repeat</keyword>
<reference evidence="15" key="1">
    <citation type="submission" date="2021-06" db="EMBL/GenBank/DDBJ databases">
        <authorList>
            <person name="Kallberg Y."/>
            <person name="Tangrot J."/>
            <person name="Rosling A."/>
        </authorList>
    </citation>
    <scope>NUCLEOTIDE SEQUENCE</scope>
    <source>
        <strain evidence="15">FL966</strain>
    </source>
</reference>
<dbReference type="GO" id="GO:0000329">
    <property type="term" value="C:fungal-type vacuole membrane"/>
    <property type="evidence" value="ECO:0007669"/>
    <property type="project" value="UniProtKB-ARBA"/>
</dbReference>
<keyword evidence="16" id="KW-1185">Reference proteome</keyword>
<keyword evidence="5 12" id="KW-0812">Transmembrane</keyword>
<keyword evidence="3" id="KW-0813">Transport</keyword>
<accession>A0A9N8VLE2</accession>
<sequence>MVGNSKSPPPSHSNVEIPEANANIFSILTFWWANSIMNLGYKRPLEKDDLYVLNDARSAKIVTDNFEVEWKKEIQKINQGKKPSLIKALYRVLWAKFSLAGVCRFVSDTLLVTSPLILKLLLNFVSKAYLGFNPPVYVGYVLAVALFLMQMSATILQNLYFYCAMETGFLSRTILITAIYRKALVLSGKARGLFTNGKITNLMSTDTTRIDFVSGYFHIIWAAPIQICIALGLLIVNIGPSALAGFALLIFVSPMQGKVMSLLARTRAKAAGVTDERVKLTQEILLGIRVIKYYAWEDSFADALSKLRNKEISLVRFLLVIRAAITGVSMVVPVFASILSFITYSLTGGNLEPGIVFSSLALFNILRLPLMFLPMVIASVTDAYVSINRISEFLQADELSVLPGIDTNEKFAIKVNDGEFIWESSPPEEIINKSKKKKKKDKKSKKFHKKNTKNEIISSSITVNEKASTPNDDSSDNSTSLTPVDIPEISSKSHLHNINLSISRGNLIAVVGSVGSGKSSLLSALVGEMKKVKGDVLFGGNIGYCSQTAWIQNATLRDNITFGLPFDDAKYRQVIKDCCLEPDLEMLPAGDMTEIAVYYDADIVLLDDPLSAVDAHVGKYLFTHCIQGALAKKTRVLVTHHLHYLPHVDYIICMEDGEIAEQGTYEELMKDGKAFSKLIAEYETKKIDQAVLSKGLMSTEEQYKGAVDNKIYLAYIRNAGGLLLIPFLLFLLVMMQVTNIGNNLWLSYWSSDTFQFSSAFYIGFYCAWGVSQGIFGVLCGIAFSYSGVRAAKRLHDNAIKRVLRAPTSFFDTTPLGRIINRFSKDVDTSDNLLSESYRMFLMTLASVIGVFILIVVVFIWFIIPLVPLTILYYFAALYYRASNRELKRLDSVLRSSLYAHFSETLTGLPTIRAYREQERFLRAYFLILCVQRWLSVRLETIANILIFFSGLFAVIFRFTVVPAITGLVLSYALQVTGTFNWCVRQVAEVEANMNSVERLVHYSDNLEVEAENIIPDHRPPSEWPARGEIHIKNLEIKYRPDSPLVLKGVSVDIVAAEKIGIVGRTGCGKSTLATSFFRFVEPTSGSIVIDDIDISTIGLRDLRSNITIIPQDPVLFNGTIRSNLDPFNEHNDLDLWNALRRVQLVKNSDNTNSEEGKLEIINSTSDQKNNKQEPITLDSPVKENGSNFSQGQQQLIAMARALVRHSKLIVMDEATASIDFKTDYLIQTTIREEFKDSTVITIAHRLRTVADYDRILVMDAGNVVEFDIPYLLMQKPDGLFRNMCERSGELTELMEIAKQKYESTR</sequence>
<feature type="transmembrane region" description="Helical" evidence="12">
    <location>
        <begin position="219"/>
        <end position="252"/>
    </location>
</feature>
<dbReference type="InterPro" id="IPR003439">
    <property type="entry name" value="ABC_transporter-like_ATP-bd"/>
</dbReference>
<evidence type="ECO:0000256" key="6">
    <source>
        <dbReference type="ARBA" id="ARBA00022737"/>
    </source>
</evidence>
<feature type="transmembrane region" description="Helical" evidence="12">
    <location>
        <begin position="354"/>
        <end position="380"/>
    </location>
</feature>
<evidence type="ECO:0000256" key="12">
    <source>
        <dbReference type="SAM" id="Phobius"/>
    </source>
</evidence>
<dbReference type="InterPro" id="IPR027417">
    <property type="entry name" value="P-loop_NTPase"/>
</dbReference>
<evidence type="ECO:0000256" key="2">
    <source>
        <dbReference type="ARBA" id="ARBA00009726"/>
    </source>
</evidence>
<dbReference type="FunFam" id="1.20.1560.10:FF:000010">
    <property type="entry name" value="Multidrug resistance-associated ABC transporter"/>
    <property type="match status" value="1"/>
</dbReference>
<evidence type="ECO:0000256" key="7">
    <source>
        <dbReference type="ARBA" id="ARBA00022741"/>
    </source>
</evidence>
<feature type="region of interest" description="Disordered" evidence="11">
    <location>
        <begin position="459"/>
        <end position="485"/>
    </location>
</feature>
<comment type="similarity">
    <text evidence="2">Belongs to the ABC transporter superfamily. ABCC family. Conjugate transporter (TC 3.A.1.208) subfamily.</text>
</comment>
<dbReference type="CDD" id="cd03244">
    <property type="entry name" value="ABCC_MRP_domain2"/>
    <property type="match status" value="1"/>
</dbReference>
<dbReference type="InterPro" id="IPR011527">
    <property type="entry name" value="ABC1_TM_dom"/>
</dbReference>
<dbReference type="GO" id="GO:0005524">
    <property type="term" value="F:ATP binding"/>
    <property type="evidence" value="ECO:0007669"/>
    <property type="project" value="UniProtKB-KW"/>
</dbReference>
<evidence type="ECO:0000256" key="10">
    <source>
        <dbReference type="ARBA" id="ARBA00023136"/>
    </source>
</evidence>
<dbReference type="SMART" id="SM00382">
    <property type="entry name" value="AAA"/>
    <property type="match status" value="2"/>
</dbReference>
<dbReference type="PANTHER" id="PTHR24223">
    <property type="entry name" value="ATP-BINDING CASSETTE SUB-FAMILY C"/>
    <property type="match status" value="1"/>
</dbReference>
<evidence type="ECO:0000256" key="1">
    <source>
        <dbReference type="ARBA" id="ARBA00004128"/>
    </source>
</evidence>
<protein>
    <submittedName>
        <fullName evidence="15">13180_t:CDS:1</fullName>
    </submittedName>
</protein>
<dbReference type="FunFam" id="1.20.1560.10:FF:000020">
    <property type="entry name" value="ABC metal ion transporter"/>
    <property type="match status" value="1"/>
</dbReference>
<dbReference type="CDD" id="cd18597">
    <property type="entry name" value="ABC_6TM_YOR1_D1_like"/>
    <property type="match status" value="1"/>
</dbReference>
<evidence type="ECO:0000256" key="9">
    <source>
        <dbReference type="ARBA" id="ARBA00022989"/>
    </source>
</evidence>
<dbReference type="SUPFAM" id="SSF52540">
    <property type="entry name" value="P-loop containing nucleoside triphosphate hydrolases"/>
    <property type="match status" value="2"/>
</dbReference>
<comment type="subcellular location">
    <subcellularLocation>
        <location evidence="1">Vacuole membrane</location>
        <topology evidence="1">Multi-pass membrane protein</topology>
    </subcellularLocation>
</comment>
<feature type="transmembrane region" description="Helical" evidence="12">
    <location>
        <begin position="839"/>
        <end position="859"/>
    </location>
</feature>
<feature type="domain" description="ABC transmembrane type-1" evidence="14">
    <location>
        <begin position="99"/>
        <end position="382"/>
    </location>
</feature>
<dbReference type="GO" id="GO:0016887">
    <property type="term" value="F:ATP hydrolysis activity"/>
    <property type="evidence" value="ECO:0007669"/>
    <property type="project" value="InterPro"/>
</dbReference>
<feature type="domain" description="ABC transmembrane type-1" evidence="14">
    <location>
        <begin position="727"/>
        <end position="991"/>
    </location>
</feature>
<dbReference type="InterPro" id="IPR017871">
    <property type="entry name" value="ABC_transporter-like_CS"/>
</dbReference>
<dbReference type="PROSITE" id="PS50929">
    <property type="entry name" value="ABC_TM1F"/>
    <property type="match status" value="2"/>
</dbReference>
<evidence type="ECO:0000256" key="8">
    <source>
        <dbReference type="ARBA" id="ARBA00022840"/>
    </source>
</evidence>
<feature type="region of interest" description="Disordered" evidence="11">
    <location>
        <begin position="431"/>
        <end position="450"/>
    </location>
</feature>
<dbReference type="InterPro" id="IPR050173">
    <property type="entry name" value="ABC_transporter_C-like"/>
</dbReference>
<evidence type="ECO:0000259" key="14">
    <source>
        <dbReference type="PROSITE" id="PS50929"/>
    </source>
</evidence>
<dbReference type="PROSITE" id="PS50893">
    <property type="entry name" value="ABC_TRANSPORTER_2"/>
    <property type="match status" value="2"/>
</dbReference>
<feature type="transmembrane region" description="Helical" evidence="12">
    <location>
        <begin position="865"/>
        <end position="881"/>
    </location>
</feature>
<keyword evidence="7" id="KW-0547">Nucleotide-binding</keyword>
<evidence type="ECO:0000313" key="15">
    <source>
        <dbReference type="EMBL" id="CAG8454863.1"/>
    </source>
</evidence>
<feature type="domain" description="ABC transporter" evidence="13">
    <location>
        <begin position="1029"/>
        <end position="1285"/>
    </location>
</feature>
<feature type="transmembrane region" description="Helical" evidence="12">
    <location>
        <begin position="758"/>
        <end position="783"/>
    </location>
</feature>
<feature type="transmembrane region" description="Helical" evidence="12">
    <location>
        <begin position="941"/>
        <end position="973"/>
    </location>
</feature>
<keyword evidence="9 12" id="KW-1133">Transmembrane helix</keyword>
<feature type="domain" description="ABC transporter" evidence="13">
    <location>
        <begin position="476"/>
        <end position="681"/>
    </location>
</feature>
<feature type="compositionally biased region" description="Basic residues" evidence="11">
    <location>
        <begin position="433"/>
        <end position="450"/>
    </location>
</feature>
<dbReference type="InterPro" id="IPR036640">
    <property type="entry name" value="ABC1_TM_sf"/>
</dbReference>
<proteinExistence type="inferred from homology"/>
<evidence type="ECO:0000256" key="4">
    <source>
        <dbReference type="ARBA" id="ARBA00022554"/>
    </source>
</evidence>
<keyword evidence="10 12" id="KW-0472">Membrane</keyword>